<gene>
    <name evidence="2" type="ORF">SAMN06273570_3373</name>
</gene>
<feature type="chain" id="PRO_5012244946" evidence="1">
    <location>
        <begin position="22"/>
        <end position="139"/>
    </location>
</feature>
<keyword evidence="2" id="KW-0969">Cilium</keyword>
<sequence length="139" mass="14834">MKCLMLGMGMLLLAASPLAGAASGSWSSASYGGTLTHGKQWLKSRPVQSTGALPQHASAQTLQWQIKMDGPAPQGLRLQFCSVSRCVPLPAQQGEITLPAGFPAAGPFHFEYFSIRRGPLQPPLTVLSNQVTIGYQVKR</sequence>
<organism evidence="2 3">
    <name type="scientific">Candidatus Pantoea floridensis</name>
    <dbReference type="NCBI Taxonomy" id="1938870"/>
    <lineage>
        <taxon>Bacteria</taxon>
        <taxon>Pseudomonadati</taxon>
        <taxon>Pseudomonadota</taxon>
        <taxon>Gammaproteobacteria</taxon>
        <taxon>Enterobacterales</taxon>
        <taxon>Erwiniaceae</taxon>
        <taxon>Pantoea</taxon>
    </lineage>
</organism>
<dbReference type="Pfam" id="PF06366">
    <property type="entry name" value="FlhE"/>
    <property type="match status" value="1"/>
</dbReference>
<proteinExistence type="predicted"/>
<keyword evidence="2" id="KW-0966">Cell projection</keyword>
<dbReference type="AlphaFoldDB" id="A0A286BXQ3"/>
<dbReference type="InterPro" id="IPR009420">
    <property type="entry name" value="FlhE"/>
</dbReference>
<evidence type="ECO:0000313" key="3">
    <source>
        <dbReference type="Proteomes" id="UP000219271"/>
    </source>
</evidence>
<protein>
    <submittedName>
        <fullName evidence="2">Flagellar protein FlhE</fullName>
    </submittedName>
</protein>
<dbReference type="Proteomes" id="UP000219271">
    <property type="component" value="Unassembled WGS sequence"/>
</dbReference>
<feature type="signal peptide" evidence="1">
    <location>
        <begin position="1"/>
        <end position="21"/>
    </location>
</feature>
<dbReference type="RefSeq" id="WP_320204489.1">
    <property type="nucleotide sequence ID" value="NZ_OCMY01000001.1"/>
</dbReference>
<reference evidence="3" key="1">
    <citation type="submission" date="2017-09" db="EMBL/GenBank/DDBJ databases">
        <authorList>
            <person name="Varghese N."/>
            <person name="Submissions S."/>
        </authorList>
    </citation>
    <scope>NUCLEOTIDE SEQUENCE [LARGE SCALE GENOMIC DNA]</scope>
    <source>
        <strain evidence="3">JKS000234</strain>
    </source>
</reference>
<accession>A0A286BXQ3</accession>
<keyword evidence="1" id="KW-0732">Signal</keyword>
<dbReference type="EMBL" id="OCMY01000001">
    <property type="protein sequence ID" value="SOD38936.1"/>
    <property type="molecule type" value="Genomic_DNA"/>
</dbReference>
<keyword evidence="3" id="KW-1185">Reference proteome</keyword>
<evidence type="ECO:0000256" key="1">
    <source>
        <dbReference type="SAM" id="SignalP"/>
    </source>
</evidence>
<keyword evidence="2" id="KW-0282">Flagellum</keyword>
<evidence type="ECO:0000313" key="2">
    <source>
        <dbReference type="EMBL" id="SOD38936.1"/>
    </source>
</evidence>
<name>A0A286BXQ3_9GAMM</name>